<evidence type="ECO:0000313" key="4">
    <source>
        <dbReference type="Proteomes" id="UP000250744"/>
    </source>
</evidence>
<dbReference type="InterPro" id="IPR036938">
    <property type="entry name" value="PAP2/HPO_sf"/>
</dbReference>
<dbReference type="SUPFAM" id="SSF48317">
    <property type="entry name" value="Acid phosphatase/Vanadium-dependent haloperoxidase"/>
    <property type="match status" value="1"/>
</dbReference>
<feature type="transmembrane region" description="Helical" evidence="1">
    <location>
        <begin position="173"/>
        <end position="198"/>
    </location>
</feature>
<feature type="transmembrane region" description="Helical" evidence="1">
    <location>
        <begin position="78"/>
        <end position="94"/>
    </location>
</feature>
<proteinExistence type="predicted"/>
<dbReference type="SMART" id="SM00014">
    <property type="entry name" value="acidPPc"/>
    <property type="match status" value="1"/>
</dbReference>
<dbReference type="EMBL" id="QKRX01000015">
    <property type="protein sequence ID" value="RAU16873.1"/>
    <property type="molecule type" value="Genomic_DNA"/>
</dbReference>
<feature type="transmembrane region" description="Helical" evidence="1">
    <location>
        <begin position="106"/>
        <end position="124"/>
    </location>
</feature>
<feature type="transmembrane region" description="Helical" evidence="1">
    <location>
        <begin position="210"/>
        <end position="229"/>
    </location>
</feature>
<dbReference type="Gene3D" id="1.20.144.10">
    <property type="entry name" value="Phosphatidic acid phosphatase type 2/haloperoxidase"/>
    <property type="match status" value="1"/>
</dbReference>
<keyword evidence="1" id="KW-1133">Transmembrane helix</keyword>
<feature type="transmembrane region" description="Helical" evidence="1">
    <location>
        <begin position="53"/>
        <end position="72"/>
    </location>
</feature>
<comment type="caution">
    <text evidence="3">The sequence shown here is derived from an EMBL/GenBank/DDBJ whole genome shotgun (WGS) entry which is preliminary data.</text>
</comment>
<feature type="domain" description="Phosphatidic acid phosphatase type 2/haloperoxidase" evidence="2">
    <location>
        <begin position="127"/>
        <end position="226"/>
    </location>
</feature>
<name>A0A364NII8_9GAMM</name>
<accession>A0A364NII8</accession>
<dbReference type="InterPro" id="IPR000326">
    <property type="entry name" value="PAP2/HPO"/>
</dbReference>
<evidence type="ECO:0000313" key="3">
    <source>
        <dbReference type="EMBL" id="RAU16873.1"/>
    </source>
</evidence>
<sequence length="272" mass="30728">MGLFIRMTSSKPFFSDQWQLRPLIIFHAIALALLLSFIWPAGFFAWRSADEQVFFALNSSLESGGTWAWLWAWANTRYKDLALAVVMLCFLIFPKLGIPRSELQKAFIGFIVLLFLLIPLRYFFYEFAKAIDLTGQSPSRVLEPAYLLTELFPGIPAKDASSRSFPGDHATILLLWAGYLLMCSRHFMAYIAAFIATLMILPRLVGGAHWLSDILVGGLVIALPILAWGFYTPLLHKCTSRIAKHLQPLFHLVSRIPLLGTLAFFDVSRKRG</sequence>
<dbReference type="AlphaFoldDB" id="A0A364NII8"/>
<protein>
    <recommendedName>
        <fullName evidence="2">Phosphatidic acid phosphatase type 2/haloperoxidase domain-containing protein</fullName>
    </recommendedName>
</protein>
<feature type="transmembrane region" description="Helical" evidence="1">
    <location>
        <begin position="20"/>
        <end position="46"/>
    </location>
</feature>
<dbReference type="OrthoDB" id="8477781at2"/>
<evidence type="ECO:0000256" key="1">
    <source>
        <dbReference type="SAM" id="Phobius"/>
    </source>
</evidence>
<dbReference type="Proteomes" id="UP000250744">
    <property type="component" value="Unassembled WGS sequence"/>
</dbReference>
<keyword evidence="4" id="KW-1185">Reference proteome</keyword>
<gene>
    <name evidence="3" type="ORF">DN062_15880</name>
</gene>
<reference evidence="3 4" key="1">
    <citation type="submission" date="2018-06" db="EMBL/GenBank/DDBJ databases">
        <title>Nitrincola tibetense sp. nov., isolated from Lake XuguoCo on Tibetan Plateau.</title>
        <authorList>
            <person name="Xing P."/>
        </authorList>
    </citation>
    <scope>NUCLEOTIDE SEQUENCE [LARGE SCALE GENOMIC DNA]</scope>
    <source>
        <strain evidence="4">xg18</strain>
    </source>
</reference>
<evidence type="ECO:0000259" key="2">
    <source>
        <dbReference type="SMART" id="SM00014"/>
    </source>
</evidence>
<keyword evidence="1" id="KW-0472">Membrane</keyword>
<keyword evidence="1" id="KW-0812">Transmembrane</keyword>
<dbReference type="Pfam" id="PF01569">
    <property type="entry name" value="PAP2"/>
    <property type="match status" value="1"/>
</dbReference>
<organism evidence="3 4">
    <name type="scientific">Nitrincola tibetensis</name>
    <dbReference type="NCBI Taxonomy" id="2219697"/>
    <lineage>
        <taxon>Bacteria</taxon>
        <taxon>Pseudomonadati</taxon>
        <taxon>Pseudomonadota</taxon>
        <taxon>Gammaproteobacteria</taxon>
        <taxon>Oceanospirillales</taxon>
        <taxon>Oceanospirillaceae</taxon>
        <taxon>Nitrincola</taxon>
    </lineage>
</organism>